<name>A0ABN8LCB8_9CNID</name>
<protein>
    <submittedName>
        <fullName evidence="1">Uncharacterized protein</fullName>
    </submittedName>
</protein>
<evidence type="ECO:0000313" key="1">
    <source>
        <dbReference type="EMBL" id="CAH3014602.1"/>
    </source>
</evidence>
<accession>A0ABN8LCB8</accession>
<organism evidence="1 2">
    <name type="scientific">Porites evermanni</name>
    <dbReference type="NCBI Taxonomy" id="104178"/>
    <lineage>
        <taxon>Eukaryota</taxon>
        <taxon>Metazoa</taxon>
        <taxon>Cnidaria</taxon>
        <taxon>Anthozoa</taxon>
        <taxon>Hexacorallia</taxon>
        <taxon>Scleractinia</taxon>
        <taxon>Fungiina</taxon>
        <taxon>Poritidae</taxon>
        <taxon>Porites</taxon>
    </lineage>
</organism>
<feature type="non-terminal residue" evidence="1">
    <location>
        <position position="102"/>
    </location>
</feature>
<evidence type="ECO:0000313" key="2">
    <source>
        <dbReference type="Proteomes" id="UP001159427"/>
    </source>
</evidence>
<dbReference type="Proteomes" id="UP001159427">
    <property type="component" value="Unassembled WGS sequence"/>
</dbReference>
<comment type="caution">
    <text evidence="1">The sequence shown here is derived from an EMBL/GenBank/DDBJ whole genome shotgun (WGS) entry which is preliminary data.</text>
</comment>
<keyword evidence="2" id="KW-1185">Reference proteome</keyword>
<dbReference type="EMBL" id="CALNXI010000011">
    <property type="protein sequence ID" value="CAH3014602.1"/>
    <property type="molecule type" value="Genomic_DNA"/>
</dbReference>
<proteinExistence type="predicted"/>
<reference evidence="1 2" key="1">
    <citation type="submission" date="2022-05" db="EMBL/GenBank/DDBJ databases">
        <authorList>
            <consortium name="Genoscope - CEA"/>
            <person name="William W."/>
        </authorList>
    </citation>
    <scope>NUCLEOTIDE SEQUENCE [LARGE SCALE GENOMIC DNA]</scope>
</reference>
<sequence>MTTNNPYVLRGAAKVVGIWESARSFRGIPSKTIDKVLSKLQKYGKTQLTRVRETVDNMPKAPEVPTAKRTSTVVKDKLTKTMLETNINSTSSDEEESDFSFN</sequence>
<gene>
    <name evidence="1" type="ORF">PEVE_00001815</name>
</gene>